<sequence length="64" mass="7066">MGKDNHKGASNNSSSLPQTPKNQKIKPGSMKEEISLELSELGNIKPKHEPITPNARKKSTQEKK</sequence>
<dbReference type="Proteomes" id="UP001597218">
    <property type="component" value="Unassembled WGS sequence"/>
</dbReference>
<name>A0ABW4SHT9_9BACL</name>
<protein>
    <submittedName>
        <fullName evidence="2">Uncharacterized protein</fullName>
    </submittedName>
</protein>
<evidence type="ECO:0000256" key="1">
    <source>
        <dbReference type="SAM" id="MobiDB-lite"/>
    </source>
</evidence>
<accession>A0ABW4SHT9</accession>
<reference evidence="3" key="1">
    <citation type="journal article" date="2019" name="Int. J. Syst. Evol. Microbiol.">
        <title>The Global Catalogue of Microorganisms (GCM) 10K type strain sequencing project: providing services to taxonomists for standard genome sequencing and annotation.</title>
        <authorList>
            <consortium name="The Broad Institute Genomics Platform"/>
            <consortium name="The Broad Institute Genome Sequencing Center for Infectious Disease"/>
            <person name="Wu L."/>
            <person name="Ma J."/>
        </authorList>
    </citation>
    <scope>NUCLEOTIDE SEQUENCE [LARGE SCALE GENOMIC DNA]</scope>
    <source>
        <strain evidence="3">CGMCC 4.7177</strain>
    </source>
</reference>
<gene>
    <name evidence="2" type="ORF">ACFSFY_10270</name>
</gene>
<keyword evidence="3" id="KW-1185">Reference proteome</keyword>
<feature type="compositionally biased region" description="Polar residues" evidence="1">
    <location>
        <begin position="8"/>
        <end position="22"/>
    </location>
</feature>
<organism evidence="2 3">
    <name type="scientific">Sporosarcina siberiensis</name>
    <dbReference type="NCBI Taxonomy" id="1365606"/>
    <lineage>
        <taxon>Bacteria</taxon>
        <taxon>Bacillati</taxon>
        <taxon>Bacillota</taxon>
        <taxon>Bacilli</taxon>
        <taxon>Bacillales</taxon>
        <taxon>Caryophanaceae</taxon>
        <taxon>Sporosarcina</taxon>
    </lineage>
</organism>
<evidence type="ECO:0000313" key="3">
    <source>
        <dbReference type="Proteomes" id="UP001597218"/>
    </source>
</evidence>
<evidence type="ECO:0000313" key="2">
    <source>
        <dbReference type="EMBL" id="MFD1928435.1"/>
    </source>
</evidence>
<dbReference type="EMBL" id="JBHUGI010000027">
    <property type="protein sequence ID" value="MFD1928435.1"/>
    <property type="molecule type" value="Genomic_DNA"/>
</dbReference>
<dbReference type="RefSeq" id="WP_381537793.1">
    <property type="nucleotide sequence ID" value="NZ_JBHUGI010000027.1"/>
</dbReference>
<feature type="region of interest" description="Disordered" evidence="1">
    <location>
        <begin position="1"/>
        <end position="64"/>
    </location>
</feature>
<comment type="caution">
    <text evidence="2">The sequence shown here is derived from an EMBL/GenBank/DDBJ whole genome shotgun (WGS) entry which is preliminary data.</text>
</comment>
<proteinExistence type="predicted"/>